<protein>
    <submittedName>
        <fullName evidence="1">Uncharacterized protein conserved in cyanobacteria</fullName>
    </submittedName>
</protein>
<name>A0A1J0AB84_9CYAN</name>
<organism evidence="1 2">
    <name type="scientific">Gloeomargarita lithophora Alchichica-D10</name>
    <dbReference type="NCBI Taxonomy" id="1188229"/>
    <lineage>
        <taxon>Bacteria</taxon>
        <taxon>Bacillati</taxon>
        <taxon>Cyanobacteriota</taxon>
        <taxon>Cyanophyceae</taxon>
        <taxon>Gloeomargaritales</taxon>
        <taxon>Gloeomargaritaceae</taxon>
        <taxon>Gloeomargarita</taxon>
    </lineage>
</organism>
<sequence>KISFTQVEMGNPWPKPMPICMRCL</sequence>
<reference evidence="1 2" key="1">
    <citation type="submission" date="2016-10" db="EMBL/GenBank/DDBJ databases">
        <title>Description of Gloeomargarita lithophora gen. nov., sp. nov., a thylakoid-bearing basal-branching cyanobacterium with intracellular carbonates, and proposal for Gloeomargaritales ord. nov.</title>
        <authorList>
            <person name="Moreira D."/>
            <person name="Tavera R."/>
            <person name="Benzerara K."/>
            <person name="Skouri-Panet F."/>
            <person name="Couradeau E."/>
            <person name="Gerard E."/>
            <person name="Loussert C."/>
            <person name="Novelo E."/>
            <person name="Zivanovic Y."/>
            <person name="Lopez-Garcia P."/>
        </authorList>
    </citation>
    <scope>NUCLEOTIDE SEQUENCE [LARGE SCALE GENOMIC DNA]</scope>
    <source>
        <strain evidence="1 2">D10</strain>
    </source>
</reference>
<feature type="non-terminal residue" evidence="1">
    <location>
        <position position="1"/>
    </location>
</feature>
<dbReference type="EMBL" id="CP017675">
    <property type="protein sequence ID" value="APB33190.1"/>
    <property type="molecule type" value="Genomic_DNA"/>
</dbReference>
<dbReference type="AlphaFoldDB" id="A0A1J0AB84"/>
<dbReference type="KEGG" id="glt:GlitD10_0873.1"/>
<dbReference type="Proteomes" id="UP000180235">
    <property type="component" value="Chromosome"/>
</dbReference>
<keyword evidence="2" id="KW-1185">Reference proteome</keyword>
<accession>A0A1J0AB84</accession>
<evidence type="ECO:0000313" key="2">
    <source>
        <dbReference type="Proteomes" id="UP000180235"/>
    </source>
</evidence>
<evidence type="ECO:0000313" key="1">
    <source>
        <dbReference type="EMBL" id="APB33190.1"/>
    </source>
</evidence>
<proteinExistence type="predicted"/>
<gene>
    <name evidence="1" type="ORF">GlitD10_0873</name>
</gene>